<name>A0A1G7TU82_9PROT</name>
<sequence length="357" mass="40844">MTDNNNLTKRDFLKRTGTASVAAASTVFAAPYVRAQSDTITWRLQTYAGPALAEKVIKPSIDEFNRIADGEMKIELYNANQLVPHGELFRALQNGTVDAIQSDDDSINAPVDVSIFGAYFPFASRYYLDVPVLWNWYGIRELFEDAYAEIDNVTYLSTGAWDPCNFATNKPIRSLEDFKGLRLFMFPTVGQFMQRFGVTPVSIPWEDVQVALQTGSLDGVAWSGIAEDYNAGWADVTKYYLTNNVSGAWAGSYFVNSTSWEKVPEKLKRLYMMCIDASHYNRLQWYWWGEAYYRVHGEKLEMTSIPESEWRTVEDEAFKFWDEKAQEGPRNARAVEILKQYVDTMRKAGPPYRYESS</sequence>
<dbReference type="SUPFAM" id="SSF53850">
    <property type="entry name" value="Periplasmic binding protein-like II"/>
    <property type="match status" value="1"/>
</dbReference>
<evidence type="ECO:0000313" key="2">
    <source>
        <dbReference type="EMBL" id="SDG38792.1"/>
    </source>
</evidence>
<dbReference type="PANTHER" id="PTHR33376">
    <property type="match status" value="1"/>
</dbReference>
<organism evidence="2 3">
    <name type="scientific">Limimonas halophila</name>
    <dbReference type="NCBI Taxonomy" id="1082479"/>
    <lineage>
        <taxon>Bacteria</taxon>
        <taxon>Pseudomonadati</taxon>
        <taxon>Pseudomonadota</taxon>
        <taxon>Alphaproteobacteria</taxon>
        <taxon>Rhodospirillales</taxon>
        <taxon>Rhodovibrionaceae</taxon>
        <taxon>Limimonas</taxon>
    </lineage>
</organism>
<evidence type="ECO:0000313" key="3">
    <source>
        <dbReference type="Proteomes" id="UP000199415"/>
    </source>
</evidence>
<dbReference type="InterPro" id="IPR018389">
    <property type="entry name" value="DctP_fam"/>
</dbReference>
<dbReference type="PROSITE" id="PS51318">
    <property type="entry name" value="TAT"/>
    <property type="match status" value="1"/>
</dbReference>
<keyword evidence="3" id="KW-1185">Reference proteome</keyword>
<accession>A0A1G7TU82</accession>
<dbReference type="NCBIfam" id="NF037995">
    <property type="entry name" value="TRAP_S1"/>
    <property type="match status" value="1"/>
</dbReference>
<dbReference type="AlphaFoldDB" id="A0A1G7TU82"/>
<dbReference type="Proteomes" id="UP000199415">
    <property type="component" value="Unassembled WGS sequence"/>
</dbReference>
<dbReference type="CDD" id="cd13683">
    <property type="entry name" value="PBP2_TRAP_DctP6_7"/>
    <property type="match status" value="1"/>
</dbReference>
<dbReference type="InterPro" id="IPR006311">
    <property type="entry name" value="TAT_signal"/>
</dbReference>
<dbReference type="Gene3D" id="3.40.190.170">
    <property type="entry name" value="Bacterial extracellular solute-binding protein, family 7"/>
    <property type="match status" value="1"/>
</dbReference>
<dbReference type="PANTHER" id="PTHR33376:SF5">
    <property type="entry name" value="EXTRACYTOPLASMIC SOLUTE RECEPTOR PROTEIN"/>
    <property type="match status" value="1"/>
</dbReference>
<dbReference type="InterPro" id="IPR038404">
    <property type="entry name" value="TRAP_DctP_sf"/>
</dbReference>
<reference evidence="2 3" key="1">
    <citation type="submission" date="2016-10" db="EMBL/GenBank/DDBJ databases">
        <authorList>
            <person name="de Groot N.N."/>
        </authorList>
    </citation>
    <scope>NUCLEOTIDE SEQUENCE [LARGE SCALE GENOMIC DNA]</scope>
    <source>
        <strain evidence="2 3">DSM 25584</strain>
    </source>
</reference>
<gene>
    <name evidence="2" type="ORF">SAMN05216241_11075</name>
</gene>
<dbReference type="EMBL" id="FNCE01000010">
    <property type="protein sequence ID" value="SDG38792.1"/>
    <property type="molecule type" value="Genomic_DNA"/>
</dbReference>
<evidence type="ECO:0000256" key="1">
    <source>
        <dbReference type="ARBA" id="ARBA00022729"/>
    </source>
</evidence>
<dbReference type="Pfam" id="PF03480">
    <property type="entry name" value="DctP"/>
    <property type="match status" value="1"/>
</dbReference>
<dbReference type="GO" id="GO:0055085">
    <property type="term" value="P:transmembrane transport"/>
    <property type="evidence" value="ECO:0007669"/>
    <property type="project" value="InterPro"/>
</dbReference>
<proteinExistence type="predicted"/>
<protein>
    <submittedName>
        <fullName evidence="2">TRAP-type mannitol/chloroaromatic compound transport system, substrate-binding protein</fullName>
    </submittedName>
</protein>
<dbReference type="OrthoDB" id="6073716at2"/>
<keyword evidence="1" id="KW-0732">Signal</keyword>
<dbReference type="RefSeq" id="WP_090021234.1">
    <property type="nucleotide sequence ID" value="NZ_FNCE01000010.1"/>
</dbReference>
<dbReference type="STRING" id="1082479.SAMN05216241_11075"/>